<dbReference type="InParanoid" id="D0MVK2"/>
<feature type="domain" description="IPT/TIG" evidence="2">
    <location>
        <begin position="1441"/>
        <end position="1531"/>
    </location>
</feature>
<reference evidence="4" key="1">
    <citation type="journal article" date="2009" name="Nature">
        <title>Genome sequence and analysis of the Irish potato famine pathogen Phytophthora infestans.</title>
        <authorList>
            <consortium name="The Broad Institute Genome Sequencing Platform"/>
            <person name="Haas B.J."/>
            <person name="Kamoun S."/>
            <person name="Zody M.C."/>
            <person name="Jiang R.H."/>
            <person name="Handsaker R.E."/>
            <person name="Cano L.M."/>
            <person name="Grabherr M."/>
            <person name="Kodira C.D."/>
            <person name="Raffaele S."/>
            <person name="Torto-Alalibo T."/>
            <person name="Bozkurt T.O."/>
            <person name="Ah-Fong A.M."/>
            <person name="Alvarado L."/>
            <person name="Anderson V.L."/>
            <person name="Armstrong M.R."/>
            <person name="Avrova A."/>
            <person name="Baxter L."/>
            <person name="Beynon J."/>
            <person name="Boevink P.C."/>
            <person name="Bollmann S.R."/>
            <person name="Bos J.I."/>
            <person name="Bulone V."/>
            <person name="Cai G."/>
            <person name="Cakir C."/>
            <person name="Carrington J.C."/>
            <person name="Chawner M."/>
            <person name="Conti L."/>
            <person name="Costanzo S."/>
            <person name="Ewan R."/>
            <person name="Fahlgren N."/>
            <person name="Fischbach M.A."/>
            <person name="Fugelstad J."/>
            <person name="Gilroy E.M."/>
            <person name="Gnerre S."/>
            <person name="Green P.J."/>
            <person name="Grenville-Briggs L.J."/>
            <person name="Griffith J."/>
            <person name="Grunwald N.J."/>
            <person name="Horn K."/>
            <person name="Horner N.R."/>
            <person name="Hu C.H."/>
            <person name="Huitema E."/>
            <person name="Jeong D.H."/>
            <person name="Jones A.M."/>
            <person name="Jones J.D."/>
            <person name="Jones R.W."/>
            <person name="Karlsson E.K."/>
            <person name="Kunjeti S.G."/>
            <person name="Lamour K."/>
            <person name="Liu Z."/>
            <person name="Ma L."/>
            <person name="Maclean D."/>
            <person name="Chibucos M.C."/>
            <person name="McDonald H."/>
            <person name="McWalters J."/>
            <person name="Meijer H.J."/>
            <person name="Morgan W."/>
            <person name="Morris P.F."/>
            <person name="Munro C.A."/>
            <person name="O'Neill K."/>
            <person name="Ospina-Giraldo M."/>
            <person name="Pinzon A."/>
            <person name="Pritchard L."/>
            <person name="Ramsahoye B."/>
            <person name="Ren Q."/>
            <person name="Restrepo S."/>
            <person name="Roy S."/>
            <person name="Sadanandom A."/>
            <person name="Savidor A."/>
            <person name="Schornack S."/>
            <person name="Schwartz D.C."/>
            <person name="Schumann U.D."/>
            <person name="Schwessinger B."/>
            <person name="Seyer L."/>
            <person name="Sharpe T."/>
            <person name="Silvar C."/>
            <person name="Song J."/>
            <person name="Studholme D.J."/>
            <person name="Sykes S."/>
            <person name="Thines M."/>
            <person name="van de Vondervoort P.J."/>
            <person name="Phuntumart V."/>
            <person name="Wawra S."/>
            <person name="Weide R."/>
            <person name="Win J."/>
            <person name="Young C."/>
            <person name="Zhou S."/>
            <person name="Fry W."/>
            <person name="Meyers B.C."/>
            <person name="van West P."/>
            <person name="Ristaino J."/>
            <person name="Govers F."/>
            <person name="Birch P.R."/>
            <person name="Whisson S.C."/>
            <person name="Judelson H.S."/>
            <person name="Nusbaum C."/>
        </authorList>
    </citation>
    <scope>NUCLEOTIDE SEQUENCE [LARGE SCALE GENOMIC DNA]</scope>
    <source>
        <strain evidence="4">T30-4</strain>
    </source>
</reference>
<dbReference type="InterPro" id="IPR052387">
    <property type="entry name" value="Fibrocystin"/>
</dbReference>
<feature type="domain" description="IPT/TIG" evidence="2">
    <location>
        <begin position="986"/>
        <end position="1071"/>
    </location>
</feature>
<dbReference type="CDD" id="cd00603">
    <property type="entry name" value="IPT_PCSR"/>
    <property type="match status" value="2"/>
</dbReference>
<feature type="domain" description="IPT/TIG" evidence="2">
    <location>
        <begin position="191"/>
        <end position="277"/>
    </location>
</feature>
<dbReference type="VEuPathDB" id="FungiDB:PITG_02133"/>
<feature type="domain" description="IPT/TIG" evidence="2">
    <location>
        <begin position="368"/>
        <end position="452"/>
    </location>
</feature>
<dbReference type="SMART" id="SM00429">
    <property type="entry name" value="IPT"/>
    <property type="match status" value="15"/>
</dbReference>
<name>D0MVK2_PHYIT</name>
<proteinExistence type="predicted"/>
<feature type="domain" description="IPT/TIG" evidence="2">
    <location>
        <begin position="1352"/>
        <end position="1440"/>
    </location>
</feature>
<feature type="domain" description="IPT/TIG" evidence="2">
    <location>
        <begin position="1800"/>
        <end position="1888"/>
    </location>
</feature>
<feature type="domain" description="IPT/TIG" evidence="2">
    <location>
        <begin position="1890"/>
        <end position="1983"/>
    </location>
</feature>
<sequence>MGKWIRSKCEYFVGDHVRFWGLRSSYRSGEQWIKLALRYARLRVDWEYFEDSDRQFPDPGAVPGRMPLMIQDHWSDGYISTRNSSFDTPVSSTTTPTLPVPLPGIYDISPKLVEKDSRVNITVHGQNFERNKTFCHFSSQPEPVPAIVKSHAVALCAFDGSLADPGSISLSLSLNRARPSLATEAFLLLNRPTVASIYPRRGPLEGNSTILVTGTGFAATQALYCHFDGQAKVRGQRLTDTMLQCVTPPSRSGRDSDLRVSINSSIYSSNSTHFLYQDMPRLESMSPSYGSVEGDVSVVIRGRWLNASEDVVLCAFGASRVATVTVNSTTVIAKAPRSAVGVGAVSVKCTLNGEVITPTEFAYRYLQTPRASRVTPQMGLAFSNTRILVDGTGFSEKYPMTCHFDHVSFPAVVLSPSQVECIAPPHSEGVVNASVTLSGSPVGQAVVAFEYIAEPKLLQVMPPLGSETGSTKLLIIGERFTRRAEMSCSFSRQDDVTTVTTTAFWAGEGLYICHTPPFSPGPAYVQLAVVEPQVFSVSPQRSSAAGDALVTITGAGFIDSELFRCKLGSTIVRPVKFESESRVTCKFPRPIQSGVLPVRVSNNKQDFTTDPVLFELHAPVVVDYATPLYGLVDEEATKVDLMGHNFHELEDLECQIIQESANVRATAVAIFASAAISTCSLPTPKEVYSLSNVSVSMLMTLRVQEVGQTNVIFEAPFRYLARPILLAAFPTLLLVTGGQTVWIEGVNLALDIDLMCQFESYYPYDQVPFVVFNRTHGSCVTPERSPGLVDVRLCFRGVNRCSLNSITVSYVRVPVVHKMVPSFRLEAERSLISVIGNDFCNVPMHCDFDGVRTLAAFVNQSLVECPDSLFQRHKCAKFSLLVDGVNVLDTPLDFCSQVAPLVNLIRPRTGPERGGTRVLVSGGPFTTDSGYSCRFGDVEVPADYLSTSQLFCISPPSRGLTVAFSVSGVNFSISDGPKLTFTYRPAPVASGINPTRGSEEGQYVVTVQGLNFVRGAGLRCRFGVSAVVAGRWLSDTSISCAVPPHQPGWVDIQVTNNLQDYSIQPLRFEYVVSPTVLSFEPRTMYAQHPTELIIHGRDFQNSSDVRCIIGNDLSPAAFLSETRLKCAPAILVETSVVIGVVDFSLSMVGAFAHDRLKVLDDGVWSLRPRVTSVRGETPIVLSRRSNDEPLEFEVVYGRFCSRNEVVCSELTVASRLETNKLRWFPPRWTGPDLMGVVEIFRLTNVSMVPTAPVASFPYRYCREVELKSITPSIGSVTGGTVVTLSGNYFQDGHNLSCVMNAATFVSAQFITDTMVSCTIPAYASGPREIRVFVSLNGLEVSKSSLAFKYVEDPSVFSIFPTGGPITGTTMVSVVGAHFVSTSKSECSFGYHSVPAIVVSSTEVTCIVQPSSWPSIGSLRFRFSSNGQDFSRENVSYFIYEDPVLLDMSPRVGSVSGGTKLTFTWDQEVPIEYFGNVSCQIGSIAVDEVLVTKTTASIVVPAAQSSLEGPVTTRLSLNGQNYIDGPQLWYFLEPRFDSIYPNSSGETTRTWIRIAGEKFPRLTTLSCWFGRLDSVMVSAEWVSDKLVLCRAPAHRPGTVDFGFSINGVDVIGTKLQFTFTPKTLTRDFYPISGPNSGGSELTIPVDSDFQHCRRVHCIVGALKAVAVPDNTNAAVKCTMPPQDKAQEVSIAVECDGQSRLELERKFSYFNAPIISEIEPRSMSLALGGIISARGRNFPDSTVYCRFDSNSVTTAIAVSDSEVRCVAPAFSSHAVFSYIALEISTNGVDFTTSGTKIQLTPSLDVTAMGPRHAIVNQEVEVLVYTTGLIINPGIFTCRVGEAYQVPASIASHSSIRCRLPAVSSPGQVTVAVSNNGIDFVGGSHTTLFYHAVPIVHAISQSSGSVFGGENVVVSGRGFVSEVEMSCVFGNTNVKATYLHEDAASCLVPPSRWLVDVQGEYSKSSSKVVFKLGTGLDSSVSVLEQESEWFWTYQLPIVDVDIHPTRILTGRSVTVHVKGLNALSLYTMRLVLENDKGAETRISLVPSSDERIHDFEGELELAVAGRYEVEIEDSGGKIKSW</sequence>
<feature type="domain" description="IPT/TIG" evidence="2">
    <location>
        <begin position="1621"/>
        <end position="1708"/>
    </location>
</feature>
<dbReference type="EMBL" id="DS028120">
    <property type="protein sequence ID" value="EEY63665.1"/>
    <property type="molecule type" value="Genomic_DNA"/>
</dbReference>
<keyword evidence="4" id="KW-1185">Reference proteome</keyword>
<feature type="domain" description="IPT/TIG" evidence="2">
    <location>
        <begin position="531"/>
        <end position="617"/>
    </location>
</feature>
<dbReference type="RefSeq" id="XP_002907101.1">
    <property type="nucleotide sequence ID" value="XM_002907055.1"/>
</dbReference>
<dbReference type="InterPro" id="IPR002909">
    <property type="entry name" value="IPT_dom"/>
</dbReference>
<accession>D0MVK2</accession>
<evidence type="ECO:0000259" key="2">
    <source>
        <dbReference type="SMART" id="SM00429"/>
    </source>
</evidence>
<dbReference type="InterPro" id="IPR014756">
    <property type="entry name" value="Ig_E-set"/>
</dbReference>
<feature type="domain" description="IPT/TIG" evidence="2">
    <location>
        <begin position="899"/>
        <end position="984"/>
    </location>
</feature>
<gene>
    <name evidence="3" type="ORF">PITG_02133</name>
</gene>
<dbReference type="Pfam" id="PF01833">
    <property type="entry name" value="TIG"/>
    <property type="match status" value="12"/>
</dbReference>
<dbReference type="PANTHER" id="PTHR46769:SF2">
    <property type="entry name" value="FIBROCYSTIN-L ISOFORM 2 PRECURSOR-RELATED"/>
    <property type="match status" value="1"/>
</dbReference>
<evidence type="ECO:0000256" key="1">
    <source>
        <dbReference type="ARBA" id="ARBA00022729"/>
    </source>
</evidence>
<dbReference type="Gene3D" id="2.60.40.10">
    <property type="entry name" value="Immunoglobulins"/>
    <property type="match status" value="17"/>
</dbReference>
<dbReference type="PANTHER" id="PTHR46769">
    <property type="entry name" value="POLYCYSTIC KIDNEY AND HEPATIC DISEASE 1 (AUTOSOMAL RECESSIVE)-LIKE 1"/>
    <property type="match status" value="1"/>
</dbReference>
<dbReference type="GeneID" id="9478668"/>
<dbReference type="STRING" id="403677.D0MVK2"/>
<dbReference type="SUPFAM" id="SSF81296">
    <property type="entry name" value="E set domains"/>
    <property type="match status" value="14"/>
</dbReference>
<dbReference type="InterPro" id="IPR013783">
    <property type="entry name" value="Ig-like_fold"/>
</dbReference>
<feature type="domain" description="IPT/TIG" evidence="2">
    <location>
        <begin position="1710"/>
        <end position="1791"/>
    </location>
</feature>
<dbReference type="HOGENOM" id="CLU_232722_0_0_1"/>
<feature type="domain" description="IPT/TIG" evidence="2">
    <location>
        <begin position="1263"/>
        <end position="1350"/>
    </location>
</feature>
<keyword evidence="1" id="KW-0732">Signal</keyword>
<dbReference type="CDD" id="cd00102">
    <property type="entry name" value="IPT"/>
    <property type="match status" value="9"/>
</dbReference>
<evidence type="ECO:0000313" key="4">
    <source>
        <dbReference type="Proteomes" id="UP000006643"/>
    </source>
</evidence>
<dbReference type="KEGG" id="pif:PITG_02133"/>
<protein>
    <recommendedName>
        <fullName evidence="2">IPT/TIG domain-containing protein</fullName>
    </recommendedName>
</protein>
<dbReference type="OMA" id="TRTWIRI"/>
<feature type="domain" description="IPT/TIG" evidence="2">
    <location>
        <begin position="279"/>
        <end position="364"/>
    </location>
</feature>
<organism evidence="3 4">
    <name type="scientific">Phytophthora infestans (strain T30-4)</name>
    <name type="common">Potato late blight agent</name>
    <dbReference type="NCBI Taxonomy" id="403677"/>
    <lineage>
        <taxon>Eukaryota</taxon>
        <taxon>Sar</taxon>
        <taxon>Stramenopiles</taxon>
        <taxon>Oomycota</taxon>
        <taxon>Peronosporomycetes</taxon>
        <taxon>Peronosporales</taxon>
        <taxon>Peronosporaceae</taxon>
        <taxon>Phytophthora</taxon>
    </lineage>
</organism>
<evidence type="ECO:0000313" key="3">
    <source>
        <dbReference type="EMBL" id="EEY63665.1"/>
    </source>
</evidence>
<dbReference type="OrthoDB" id="100751at2759"/>
<dbReference type="eggNOG" id="KOG3610">
    <property type="taxonomic scope" value="Eukaryota"/>
</dbReference>
<feature type="domain" description="IPT/TIG" evidence="2">
    <location>
        <begin position="1532"/>
        <end position="1619"/>
    </location>
</feature>
<dbReference type="Proteomes" id="UP000006643">
    <property type="component" value="Unassembled WGS sequence"/>
</dbReference>
<feature type="domain" description="IPT/TIG" evidence="2">
    <location>
        <begin position="1073"/>
        <end position="1167"/>
    </location>
</feature>